<keyword evidence="2" id="KW-1185">Reference proteome</keyword>
<proteinExistence type="predicted"/>
<comment type="caution">
    <text evidence="1">The sequence shown here is derived from an EMBL/GenBank/DDBJ whole genome shotgun (WGS) entry which is preliminary data.</text>
</comment>
<dbReference type="AlphaFoldDB" id="A0A271IXT9"/>
<dbReference type="Gene3D" id="2.60.40.10">
    <property type="entry name" value="Immunoglobulins"/>
    <property type="match status" value="1"/>
</dbReference>
<reference evidence="1 2" key="1">
    <citation type="submission" date="2016-11" db="EMBL/GenBank/DDBJ databases">
        <title>Study of marine rhodopsin-containing bacteria.</title>
        <authorList>
            <person name="Yoshizawa S."/>
            <person name="Kumagai Y."/>
            <person name="Kogure K."/>
        </authorList>
    </citation>
    <scope>NUCLEOTIDE SEQUENCE [LARGE SCALE GENOMIC DNA]</scope>
    <source>
        <strain evidence="1 2">SAORIC-28</strain>
    </source>
</reference>
<name>A0A271IXT9_9BACT</name>
<organism evidence="1 2">
    <name type="scientific">Rubrivirga marina</name>
    <dbReference type="NCBI Taxonomy" id="1196024"/>
    <lineage>
        <taxon>Bacteria</taxon>
        <taxon>Pseudomonadati</taxon>
        <taxon>Rhodothermota</taxon>
        <taxon>Rhodothermia</taxon>
        <taxon>Rhodothermales</taxon>
        <taxon>Rubricoccaceae</taxon>
        <taxon>Rubrivirga</taxon>
    </lineage>
</organism>
<evidence type="ECO:0000313" key="2">
    <source>
        <dbReference type="Proteomes" id="UP000216339"/>
    </source>
</evidence>
<dbReference type="Proteomes" id="UP000216339">
    <property type="component" value="Unassembled WGS sequence"/>
</dbReference>
<dbReference type="Pfam" id="PF20129">
    <property type="entry name" value="DUF6519"/>
    <property type="match status" value="2"/>
</dbReference>
<dbReference type="EMBL" id="MQWD01000001">
    <property type="protein sequence ID" value="PAP76012.1"/>
    <property type="molecule type" value="Genomic_DNA"/>
</dbReference>
<dbReference type="InterPro" id="IPR045392">
    <property type="entry name" value="DUF6519"/>
</dbReference>
<dbReference type="OrthoDB" id="134981at2"/>
<protein>
    <submittedName>
        <fullName evidence="1">Uncharacterized protein</fullName>
    </submittedName>
</protein>
<dbReference type="InterPro" id="IPR013783">
    <property type="entry name" value="Ig-like_fold"/>
</dbReference>
<accession>A0A271IXT9</accession>
<dbReference type="RefSeq" id="WP_095509655.1">
    <property type="nucleotide sequence ID" value="NZ_MQWD01000001.1"/>
</dbReference>
<evidence type="ECO:0000313" key="1">
    <source>
        <dbReference type="EMBL" id="PAP76012.1"/>
    </source>
</evidence>
<gene>
    <name evidence="1" type="ORF">BSZ37_05930</name>
</gene>
<sequence length="1155" mass="122385">MKADLSRSTFDPARHVKRVPLQQGRVQTDADANEQLDVVFYRAETEAADLIGGCGGPIDGAGFGLSIAGADLMIGAGRYYAGGTLVENEAEVAYDAQPYYPLDAATRDALDPDDTLGLDALAEPPDGECLAYLDVWEWHRTALEEPPIREVALGGPDTATRTRVLGQVKLHALEAGETADCVGPIASWEDVIAPSTGQLSARTDVAAASTDPCIVTPGAGYRRLENQLYRVEVHDGGTLADATFKWDRDNGTIVARLDAQSPTFDEWTLSSVGRDAVLRFAPGDWAELIDDARELHGLPGTLVQVDSVAGDVLTVDLTTATGPIDGAAFLENARVRRWNGVFDGDNDASFRDLEDGVQVRVRGGGRRYRTGDYWTIPARTNTGDVEWPTEDGGWVVAEGIGHHYCRLGLVTVADGWDAVTDCRSLFPPVTELTGLFYVGGDGQEGAPLEPLAHRLQVGVANGLHPVEGARVRVSVVDGGGQLDGSAAVEVATDADGLASVAWTLGAGGPQRAEAELLDAAGDPLHLPVRFAAEIENLTLDYVGGDGQHGVQGETLPYPLQVGVSRGDTPVAGETVRFRIVAGGGTVDGQPAVEVATLVDGTATVRWTLGGGDDQRVEAALLDGDGNEAHLPVRFSAQVGGPGETDPGFHVERVLWQNGFILRNDARAGLDDLRSGLLVAFDAPLAKEAVRGGPSEQAPDAMTFAKPVCTLTLHLPYPLDASERNLWNFPDRLSPGFGTRPIRLDGTLVAEEDRLLWNPSDPVLEWLEKNPFSVLLPRVADRLLGSLRLAGDKLWAADTERPVYLDGEAFGRPRASDGGTDVVLPSGDGRRGSDFELWFWLVETREDGRPSIAVSPAALRFPEVSAPGQRLERTLRIRNDGGAPLQITSLDVGPGVFRVEAPLPLRVEPGAEADVLVTYTANGQQFAGQLTISSNAENEPTLVVPVQARAADGAARLQFIHNAADVGDLGVTLDDEILRPANSDRRTFAYQTASPFVLAAAGAHVLTVFDANREAVATQALQFEAGRAYTVVATRAARTGGVRLTVTPDVRTASGDGDRVGALVINTLAEGRIDVRRRGGDVVTGLEPGARSEVTGINAGQATLTLAVGDATARTTFDLRSRGGQSVVILASGSTVPGDPMELIAFDADGQRVPTR</sequence>